<accession>A0A9D1LK32</accession>
<dbReference type="PRINTS" id="PR00118">
    <property type="entry name" value="BLACTAMASEA"/>
</dbReference>
<evidence type="ECO:0000259" key="1">
    <source>
        <dbReference type="Pfam" id="PF13354"/>
    </source>
</evidence>
<comment type="caution">
    <text evidence="2">The sequence shown here is derived from an EMBL/GenBank/DDBJ whole genome shotgun (WGS) entry which is preliminary data.</text>
</comment>
<proteinExistence type="predicted"/>
<dbReference type="Pfam" id="PF13354">
    <property type="entry name" value="Beta-lactamase2"/>
    <property type="match status" value="1"/>
</dbReference>
<dbReference type="PANTHER" id="PTHR35333">
    <property type="entry name" value="BETA-LACTAMASE"/>
    <property type="match status" value="1"/>
</dbReference>
<name>A0A9D1LK32_9CLOT</name>
<dbReference type="InterPro" id="IPR012338">
    <property type="entry name" value="Beta-lactam/transpept-like"/>
</dbReference>
<sequence>MKIDNIRAIAEKYRDSVTGRLGVGFTDLQTGESFSLMGDDEFPSASTFKVYILAELFRQAQEGKFKMSDRHVLTDEVKSVGSGVLYNLQAGLTPTLQDYATLMMIISDNTATDFLYDFVGAENIKNNVLVPLGLSNTKCDYTCKKLIALYFQADPSDDPETFDQEKSYRNTPDYLCQTPENDSTSPNDMMKILKLVYEKKLFTPWVCDEMLNIMKQCQTNTRIPKFLPGKIEVAHKTGTMDRVANDVGIVYTPKGDYILTLFYNGNTASEEEYNKNVHGIMSDSLLAEISRDIFEEYTK</sequence>
<dbReference type="Proteomes" id="UP000824073">
    <property type="component" value="Unassembled WGS sequence"/>
</dbReference>
<dbReference type="GO" id="GO:0030655">
    <property type="term" value="P:beta-lactam antibiotic catabolic process"/>
    <property type="evidence" value="ECO:0007669"/>
    <property type="project" value="InterPro"/>
</dbReference>
<organism evidence="2 3">
    <name type="scientific">Candidatus Ventrousia excrementavium</name>
    <dbReference type="NCBI Taxonomy" id="2840961"/>
    <lineage>
        <taxon>Bacteria</taxon>
        <taxon>Bacillati</taxon>
        <taxon>Bacillota</taxon>
        <taxon>Clostridia</taxon>
        <taxon>Eubacteriales</taxon>
        <taxon>Clostridiaceae</taxon>
        <taxon>Clostridiaceae incertae sedis</taxon>
        <taxon>Candidatus Ventrousia</taxon>
    </lineage>
</organism>
<feature type="domain" description="Beta-lactamase class A catalytic" evidence="1">
    <location>
        <begin position="22"/>
        <end position="262"/>
    </location>
</feature>
<dbReference type="GO" id="GO:0008800">
    <property type="term" value="F:beta-lactamase activity"/>
    <property type="evidence" value="ECO:0007669"/>
    <property type="project" value="InterPro"/>
</dbReference>
<reference evidence="2" key="1">
    <citation type="submission" date="2020-10" db="EMBL/GenBank/DDBJ databases">
        <authorList>
            <person name="Gilroy R."/>
        </authorList>
    </citation>
    <scope>NUCLEOTIDE SEQUENCE</scope>
    <source>
        <strain evidence="2">CHK191-8634</strain>
    </source>
</reference>
<dbReference type="InterPro" id="IPR045155">
    <property type="entry name" value="Beta-lactam_cat"/>
</dbReference>
<dbReference type="GO" id="GO:0046677">
    <property type="term" value="P:response to antibiotic"/>
    <property type="evidence" value="ECO:0007669"/>
    <property type="project" value="InterPro"/>
</dbReference>
<dbReference type="Gene3D" id="3.40.710.10">
    <property type="entry name" value="DD-peptidase/beta-lactamase superfamily"/>
    <property type="match status" value="1"/>
</dbReference>
<reference evidence="2" key="2">
    <citation type="journal article" date="2021" name="PeerJ">
        <title>Extensive microbial diversity within the chicken gut microbiome revealed by metagenomics and culture.</title>
        <authorList>
            <person name="Gilroy R."/>
            <person name="Ravi A."/>
            <person name="Getino M."/>
            <person name="Pursley I."/>
            <person name="Horton D.L."/>
            <person name="Alikhan N.F."/>
            <person name="Baker D."/>
            <person name="Gharbi K."/>
            <person name="Hall N."/>
            <person name="Watson M."/>
            <person name="Adriaenssens E.M."/>
            <person name="Foster-Nyarko E."/>
            <person name="Jarju S."/>
            <person name="Secka A."/>
            <person name="Antonio M."/>
            <person name="Oren A."/>
            <person name="Chaudhuri R.R."/>
            <person name="La Ragione R."/>
            <person name="Hildebrand F."/>
            <person name="Pallen M.J."/>
        </authorList>
    </citation>
    <scope>NUCLEOTIDE SEQUENCE</scope>
    <source>
        <strain evidence="2">CHK191-8634</strain>
    </source>
</reference>
<protein>
    <submittedName>
        <fullName evidence="2">Serine hydrolase</fullName>
    </submittedName>
</protein>
<evidence type="ECO:0000313" key="3">
    <source>
        <dbReference type="Proteomes" id="UP000824073"/>
    </source>
</evidence>
<dbReference type="InterPro" id="IPR000871">
    <property type="entry name" value="Beta-lactam_class-A"/>
</dbReference>
<evidence type="ECO:0000313" key="2">
    <source>
        <dbReference type="EMBL" id="HIU42684.1"/>
    </source>
</evidence>
<keyword evidence="2" id="KW-0378">Hydrolase</keyword>
<dbReference type="AlphaFoldDB" id="A0A9D1LK32"/>
<dbReference type="EMBL" id="DVMR01000001">
    <property type="protein sequence ID" value="HIU42684.1"/>
    <property type="molecule type" value="Genomic_DNA"/>
</dbReference>
<dbReference type="PANTHER" id="PTHR35333:SF3">
    <property type="entry name" value="BETA-LACTAMASE-TYPE TRANSPEPTIDASE FOLD CONTAINING PROTEIN"/>
    <property type="match status" value="1"/>
</dbReference>
<dbReference type="SUPFAM" id="SSF56601">
    <property type="entry name" value="beta-lactamase/transpeptidase-like"/>
    <property type="match status" value="1"/>
</dbReference>
<gene>
    <name evidence="2" type="ORF">IAB67_00110</name>
</gene>